<dbReference type="SMART" id="SM00408">
    <property type="entry name" value="IGc2"/>
    <property type="match status" value="1"/>
</dbReference>
<evidence type="ECO:0000256" key="1">
    <source>
        <dbReference type="ARBA" id="ARBA00004236"/>
    </source>
</evidence>
<gene>
    <name evidence="9" type="primary">Vpreb2_1</name>
    <name evidence="9" type="ORF">GTO93_0016569</name>
</gene>
<evidence type="ECO:0000259" key="8">
    <source>
        <dbReference type="PROSITE" id="PS50835"/>
    </source>
</evidence>
<evidence type="ECO:0000313" key="10">
    <source>
        <dbReference type="Proteomes" id="UP001166093"/>
    </source>
</evidence>
<name>A0ABS2YPA9_POLSP</name>
<dbReference type="Proteomes" id="UP001166093">
    <property type="component" value="Unassembled WGS sequence"/>
</dbReference>
<evidence type="ECO:0000256" key="5">
    <source>
        <dbReference type="ARBA" id="ARBA00023136"/>
    </source>
</evidence>
<accession>A0ABS2YPA9</accession>
<comment type="subcellular location">
    <subcellularLocation>
        <location evidence="1">Cell membrane</location>
    </subcellularLocation>
</comment>
<keyword evidence="10" id="KW-1185">Reference proteome</keyword>
<dbReference type="PANTHER" id="PTHR19433">
    <property type="entry name" value="T-CELL RECEPTOR ALPHA CHAIN V REGION-RELATED"/>
    <property type="match status" value="1"/>
</dbReference>
<dbReference type="InterPro" id="IPR007110">
    <property type="entry name" value="Ig-like_dom"/>
</dbReference>
<evidence type="ECO:0000256" key="3">
    <source>
        <dbReference type="ARBA" id="ARBA00022729"/>
    </source>
</evidence>
<feature type="non-terminal residue" evidence="9">
    <location>
        <position position="121"/>
    </location>
</feature>
<feature type="non-terminal residue" evidence="9">
    <location>
        <position position="1"/>
    </location>
</feature>
<comment type="caution">
    <text evidence="9">The sequence shown here is derived from an EMBL/GenBank/DDBJ whole genome shotgun (WGS) entry which is preliminary data.</text>
</comment>
<dbReference type="InterPro" id="IPR036179">
    <property type="entry name" value="Ig-like_dom_sf"/>
</dbReference>
<dbReference type="Pfam" id="PF07686">
    <property type="entry name" value="V-set"/>
    <property type="match status" value="1"/>
</dbReference>
<keyword evidence="3" id="KW-0732">Signal</keyword>
<dbReference type="InterPro" id="IPR003599">
    <property type="entry name" value="Ig_sub"/>
</dbReference>
<dbReference type="InterPro" id="IPR013783">
    <property type="entry name" value="Ig-like_fold"/>
</dbReference>
<evidence type="ECO:0000256" key="2">
    <source>
        <dbReference type="ARBA" id="ARBA00022475"/>
    </source>
</evidence>
<dbReference type="PROSITE" id="PS50835">
    <property type="entry name" value="IG_LIKE"/>
    <property type="match status" value="1"/>
</dbReference>
<organism evidence="9 10">
    <name type="scientific">Polyodon spathula</name>
    <name type="common">North American paddlefish</name>
    <name type="synonym">Squalus spathula</name>
    <dbReference type="NCBI Taxonomy" id="7913"/>
    <lineage>
        <taxon>Eukaryota</taxon>
        <taxon>Metazoa</taxon>
        <taxon>Chordata</taxon>
        <taxon>Craniata</taxon>
        <taxon>Vertebrata</taxon>
        <taxon>Euteleostomi</taxon>
        <taxon>Actinopterygii</taxon>
        <taxon>Chondrostei</taxon>
        <taxon>Acipenseriformes</taxon>
        <taxon>Polyodontidae</taxon>
        <taxon>Polyodon</taxon>
    </lineage>
</organism>
<evidence type="ECO:0000256" key="7">
    <source>
        <dbReference type="ARBA" id="ARBA00023180"/>
    </source>
</evidence>
<keyword evidence="4" id="KW-0391">Immunity</keyword>
<dbReference type="SMART" id="SM00409">
    <property type="entry name" value="IG"/>
    <property type="match status" value="1"/>
</dbReference>
<keyword evidence="7" id="KW-0325">Glycoprotein</keyword>
<evidence type="ECO:0000256" key="6">
    <source>
        <dbReference type="ARBA" id="ARBA00023157"/>
    </source>
</evidence>
<keyword evidence="5" id="KW-0472">Membrane</keyword>
<dbReference type="InterPro" id="IPR013106">
    <property type="entry name" value="Ig_V-set"/>
</dbReference>
<dbReference type="InterPro" id="IPR003598">
    <property type="entry name" value="Ig_sub2"/>
</dbReference>
<feature type="domain" description="Ig-like" evidence="8">
    <location>
        <begin position="11"/>
        <end position="116"/>
    </location>
</feature>
<evidence type="ECO:0000313" key="9">
    <source>
        <dbReference type="EMBL" id="MBN3288586.1"/>
    </source>
</evidence>
<dbReference type="InterPro" id="IPR052051">
    <property type="entry name" value="TCR_complex_component"/>
</dbReference>
<dbReference type="EMBL" id="JAAWVQ010176783">
    <property type="protein sequence ID" value="MBN3288586.1"/>
    <property type="molecule type" value="Genomic_DNA"/>
</dbReference>
<reference evidence="9" key="1">
    <citation type="journal article" date="2021" name="Cell">
        <title>Tracing the genetic footprints of vertebrate landing in non-teleost ray-finned fishes.</title>
        <authorList>
            <person name="Bi X."/>
            <person name="Wang K."/>
            <person name="Yang L."/>
            <person name="Pan H."/>
            <person name="Jiang H."/>
            <person name="Wei Q."/>
            <person name="Fang M."/>
            <person name="Yu H."/>
            <person name="Zhu C."/>
            <person name="Cai Y."/>
            <person name="He Y."/>
            <person name="Gan X."/>
            <person name="Zeng H."/>
            <person name="Yu D."/>
            <person name="Zhu Y."/>
            <person name="Jiang H."/>
            <person name="Qiu Q."/>
            <person name="Yang H."/>
            <person name="Zhang Y.E."/>
            <person name="Wang W."/>
            <person name="Zhu M."/>
            <person name="He S."/>
            <person name="Zhang G."/>
        </authorList>
    </citation>
    <scope>NUCLEOTIDE SEQUENCE</scope>
    <source>
        <strain evidence="9">Pddl_001</strain>
    </source>
</reference>
<dbReference type="Gene3D" id="2.60.40.10">
    <property type="entry name" value="Immunoglobulins"/>
    <property type="match status" value="1"/>
</dbReference>
<evidence type="ECO:0000256" key="4">
    <source>
        <dbReference type="ARBA" id="ARBA00022859"/>
    </source>
</evidence>
<dbReference type="SUPFAM" id="SSF48726">
    <property type="entry name" value="Immunoglobulin"/>
    <property type="match status" value="1"/>
</dbReference>
<keyword evidence="6" id="KW-1015">Disulfide bond</keyword>
<sequence length="121" mass="13638">MNDFAGVFGNPVVIQSPPSEIKDGDTVRFPCSLKDGGMEDVVMFWYRQRDGQSPEYISREGKHYGKGFKERFIVEIDDSNNKLSLEIKPAHIEDSGVYYCVVLESTATESTHAAVQYLKII</sequence>
<proteinExistence type="predicted"/>
<dbReference type="SMART" id="SM00406">
    <property type="entry name" value="IGv"/>
    <property type="match status" value="1"/>
</dbReference>
<protein>
    <submittedName>
        <fullName evidence="9">VPRE2 protein</fullName>
    </submittedName>
</protein>
<keyword evidence="2" id="KW-1003">Cell membrane</keyword>